<proteinExistence type="predicted"/>
<name>A0A6G0VIN9_APHCR</name>
<evidence type="ECO:0000313" key="2">
    <source>
        <dbReference type="Proteomes" id="UP000478052"/>
    </source>
</evidence>
<keyword evidence="2" id="KW-1185">Reference proteome</keyword>
<protein>
    <submittedName>
        <fullName evidence="1">Ribosome biogenesis protein TSR3 isoform X1</fullName>
    </submittedName>
</protein>
<organism evidence="1 2">
    <name type="scientific">Aphis craccivora</name>
    <name type="common">Cowpea aphid</name>
    <dbReference type="NCBI Taxonomy" id="307492"/>
    <lineage>
        <taxon>Eukaryota</taxon>
        <taxon>Metazoa</taxon>
        <taxon>Ecdysozoa</taxon>
        <taxon>Arthropoda</taxon>
        <taxon>Hexapoda</taxon>
        <taxon>Insecta</taxon>
        <taxon>Pterygota</taxon>
        <taxon>Neoptera</taxon>
        <taxon>Paraneoptera</taxon>
        <taxon>Hemiptera</taxon>
        <taxon>Sternorrhyncha</taxon>
        <taxon>Aphidomorpha</taxon>
        <taxon>Aphidoidea</taxon>
        <taxon>Aphididae</taxon>
        <taxon>Aphidini</taxon>
        <taxon>Aphis</taxon>
        <taxon>Aphis</taxon>
    </lineage>
</organism>
<dbReference type="Proteomes" id="UP000478052">
    <property type="component" value="Unassembled WGS sequence"/>
</dbReference>
<comment type="caution">
    <text evidence="1">The sequence shown here is derived from an EMBL/GenBank/DDBJ whole genome shotgun (WGS) entry which is preliminary data.</text>
</comment>
<dbReference type="EMBL" id="VUJU01016690">
    <property type="protein sequence ID" value="KAF0687995.1"/>
    <property type="molecule type" value="Genomic_DNA"/>
</dbReference>
<accession>A0A6G0VIN9</accession>
<sequence>MIHPLLPRIFKNTYPSSKNGIRSGVKGICPPITLNEQILPTAQSTRYLGIIIDQLITMSPHLCNKLLSLNNPFRLLRSLLTSNHIKLPIKLLIYKLYLKPMWTYGI</sequence>
<reference evidence="1 2" key="1">
    <citation type="submission" date="2019-08" db="EMBL/GenBank/DDBJ databases">
        <title>Whole genome of Aphis craccivora.</title>
        <authorList>
            <person name="Voronova N.V."/>
            <person name="Shulinski R.S."/>
            <person name="Bandarenka Y.V."/>
            <person name="Zhorov D.G."/>
            <person name="Warner D."/>
        </authorList>
    </citation>
    <scope>NUCLEOTIDE SEQUENCE [LARGE SCALE GENOMIC DNA]</scope>
    <source>
        <strain evidence="1">180601</strain>
        <tissue evidence="1">Whole Body</tissue>
    </source>
</reference>
<dbReference type="OrthoDB" id="412981at2759"/>
<dbReference type="AlphaFoldDB" id="A0A6G0VIN9"/>
<evidence type="ECO:0000313" key="1">
    <source>
        <dbReference type="EMBL" id="KAF0687995.1"/>
    </source>
</evidence>
<gene>
    <name evidence="1" type="ORF">FWK35_00035700</name>
</gene>